<dbReference type="Gene3D" id="3.40.140.20">
    <property type="match status" value="2"/>
</dbReference>
<proteinExistence type="predicted"/>
<reference evidence="1 2" key="1">
    <citation type="journal article" date="2016" name="Nat. Commun.">
        <title>Thousands of microbial genomes shed light on interconnected biogeochemical processes in an aquifer system.</title>
        <authorList>
            <person name="Anantharaman K."/>
            <person name="Brown C.T."/>
            <person name="Hug L.A."/>
            <person name="Sharon I."/>
            <person name="Castelle C.J."/>
            <person name="Probst A.J."/>
            <person name="Thomas B.C."/>
            <person name="Singh A."/>
            <person name="Wilkins M.J."/>
            <person name="Karaoz U."/>
            <person name="Brodie E.L."/>
            <person name="Williams K.H."/>
            <person name="Hubbard S.S."/>
            <person name="Banfield J.F."/>
        </authorList>
    </citation>
    <scope>NUCLEOTIDE SEQUENCE [LARGE SCALE GENOMIC DNA]</scope>
    <source>
        <strain evidence="2">RIFCSPLOWO2_12_FULL_64_10</strain>
    </source>
</reference>
<dbReference type="EMBL" id="MFKF01000137">
    <property type="protein sequence ID" value="OGG52664.1"/>
    <property type="molecule type" value="Genomic_DNA"/>
</dbReference>
<evidence type="ECO:0008006" key="3">
    <source>
        <dbReference type="Google" id="ProtNLM"/>
    </source>
</evidence>
<dbReference type="PANTHER" id="PTHR11692">
    <property type="entry name" value="BIFUNCTIONAL PURINE BIOSYNTHESIS PROTEIN PURH"/>
    <property type="match status" value="1"/>
</dbReference>
<dbReference type="InterPro" id="IPR002695">
    <property type="entry name" value="PurH-like"/>
</dbReference>
<dbReference type="PANTHER" id="PTHR11692:SF0">
    <property type="entry name" value="BIFUNCTIONAL PURINE BIOSYNTHESIS PROTEIN ATIC"/>
    <property type="match status" value="1"/>
</dbReference>
<dbReference type="AlphaFoldDB" id="A0A1F6CU38"/>
<dbReference type="InterPro" id="IPR016193">
    <property type="entry name" value="Cytidine_deaminase-like"/>
</dbReference>
<dbReference type="GO" id="GO:0005829">
    <property type="term" value="C:cytosol"/>
    <property type="evidence" value="ECO:0007669"/>
    <property type="project" value="TreeGrafter"/>
</dbReference>
<dbReference type="GO" id="GO:0006189">
    <property type="term" value="P:'de novo' IMP biosynthetic process"/>
    <property type="evidence" value="ECO:0007669"/>
    <property type="project" value="TreeGrafter"/>
</dbReference>
<comment type="caution">
    <text evidence="1">The sequence shown here is derived from an EMBL/GenBank/DDBJ whole genome shotgun (WGS) entry which is preliminary data.</text>
</comment>
<sequence length="342" mass="36890">MRYGENPHQRATLYRRREGGGLAGAAQLHGREMSYNNYLDAHAAVEAVRDVAGGPAAVVVKHGNPCGLATGPDLATALARAWNGDRESAMGSVIAVSRGMDRGGAEFLRTNYRSPLIEGERRRFVEIVIAPGFDPDALDLLRRKSRDLRLLEVGPFDAEGPGPLLYRQVSGGILEQTRDDALCERWEVVTRTPFPESKRGLGEFAMKAAKHTKSNAVVLAREYATGHYEVIGMGAGQPNRVDSLRKLAIAKARENFECEFAEMAGDFEAYARQQLSEAVLASDALFPFDDTVTIAHGLGLRFIVQPGGSVMTGPGGGDAAVIATADRLGVAMVFTGARHFLH</sequence>
<dbReference type="InterPro" id="IPR024051">
    <property type="entry name" value="AICAR_Tfase_dup_dom_sf"/>
</dbReference>
<dbReference type="GO" id="GO:0003937">
    <property type="term" value="F:IMP cyclohydrolase activity"/>
    <property type="evidence" value="ECO:0007669"/>
    <property type="project" value="InterPro"/>
</dbReference>
<dbReference type="SUPFAM" id="SSF53927">
    <property type="entry name" value="Cytidine deaminase-like"/>
    <property type="match status" value="1"/>
</dbReference>
<name>A0A1F6CU38_HANXR</name>
<evidence type="ECO:0000313" key="2">
    <source>
        <dbReference type="Proteomes" id="UP000178606"/>
    </source>
</evidence>
<accession>A0A1F6CU38</accession>
<protein>
    <recommendedName>
        <fullName evidence="3">IMP cyclohydrolase</fullName>
    </recommendedName>
</protein>
<dbReference type="Proteomes" id="UP000178606">
    <property type="component" value="Unassembled WGS sequence"/>
</dbReference>
<organism evidence="1 2">
    <name type="scientific">Handelsmanbacteria sp. (strain RIFCSPLOWO2_12_FULL_64_10)</name>
    <dbReference type="NCBI Taxonomy" id="1817868"/>
    <lineage>
        <taxon>Bacteria</taxon>
        <taxon>Candidatus Handelsmaniibacteriota</taxon>
    </lineage>
</organism>
<evidence type="ECO:0000313" key="1">
    <source>
        <dbReference type="EMBL" id="OGG52664.1"/>
    </source>
</evidence>
<dbReference type="Pfam" id="PF01808">
    <property type="entry name" value="AICARFT_IMPCHas"/>
    <property type="match status" value="1"/>
</dbReference>
<dbReference type="SMART" id="SM00798">
    <property type="entry name" value="AICARFT_IMPCHas"/>
    <property type="match status" value="1"/>
</dbReference>
<dbReference type="GO" id="GO:0004643">
    <property type="term" value="F:phosphoribosylaminoimidazolecarboxamide formyltransferase activity"/>
    <property type="evidence" value="ECO:0007669"/>
    <property type="project" value="InterPro"/>
</dbReference>
<gene>
    <name evidence="1" type="ORF">A3F84_28515</name>
</gene>